<comment type="subcellular location">
    <subcellularLocation>
        <location evidence="1">Nucleus</location>
        <location evidence="1">Nucleolus</location>
    </subcellularLocation>
</comment>
<dbReference type="PANTHER" id="PTHR23236:SF25">
    <property type="entry name" value="RNA-BINDING PROTEIN 34"/>
    <property type="match status" value="1"/>
</dbReference>
<dbReference type="GeneID" id="576551"/>
<dbReference type="GO" id="GO:0000463">
    <property type="term" value="P:maturation of LSU-rRNA from tricistronic rRNA transcript (SSU-rRNA, 5.8S rRNA, LSU-rRNA)"/>
    <property type="evidence" value="ECO:0000318"/>
    <property type="project" value="GO_Central"/>
</dbReference>
<feature type="compositionally biased region" description="Polar residues" evidence="6">
    <location>
        <begin position="346"/>
        <end position="356"/>
    </location>
</feature>
<dbReference type="OMA" id="DPSMSKK"/>
<name>A0A7M7PR87_STRPU</name>
<dbReference type="CTD" id="23029"/>
<keyword evidence="9" id="KW-1185">Reference proteome</keyword>
<dbReference type="SMART" id="SM00360">
    <property type="entry name" value="RRM"/>
    <property type="match status" value="2"/>
</dbReference>
<feature type="domain" description="RRM" evidence="7">
    <location>
        <begin position="401"/>
        <end position="495"/>
    </location>
</feature>
<feature type="compositionally biased region" description="Basic residues" evidence="6">
    <location>
        <begin position="617"/>
        <end position="643"/>
    </location>
</feature>
<dbReference type="SUPFAM" id="SSF50814">
    <property type="entry name" value="Lipocalins"/>
    <property type="match status" value="1"/>
</dbReference>
<dbReference type="InterPro" id="IPR012677">
    <property type="entry name" value="Nucleotide-bd_a/b_plait_sf"/>
</dbReference>
<feature type="region of interest" description="Disordered" evidence="6">
    <location>
        <begin position="1"/>
        <end position="31"/>
    </location>
</feature>
<feature type="compositionally biased region" description="Polar residues" evidence="6">
    <location>
        <begin position="284"/>
        <end position="298"/>
    </location>
</feature>
<dbReference type="Pfam" id="PF00076">
    <property type="entry name" value="RRM_1"/>
    <property type="match status" value="2"/>
</dbReference>
<evidence type="ECO:0000256" key="4">
    <source>
        <dbReference type="ARBA" id="ARBA00023242"/>
    </source>
</evidence>
<feature type="domain" description="RRM" evidence="7">
    <location>
        <begin position="503"/>
        <end position="580"/>
    </location>
</feature>
<evidence type="ECO:0000313" key="9">
    <source>
        <dbReference type="Proteomes" id="UP000007110"/>
    </source>
</evidence>
<keyword evidence="4" id="KW-0539">Nucleus</keyword>
<feature type="compositionally biased region" description="Basic residues" evidence="6">
    <location>
        <begin position="573"/>
        <end position="583"/>
    </location>
</feature>
<dbReference type="InterPro" id="IPR000504">
    <property type="entry name" value="RRM_dom"/>
</dbReference>
<proteinExistence type="inferred from homology"/>
<feature type="region of interest" description="Disordered" evidence="6">
    <location>
        <begin position="313"/>
        <end position="394"/>
    </location>
</feature>
<sequence length="643" mass="71753">MWEGASPHVLRHEVKKKTEEGNSSHARPLPNAQVQIDTCSSMRITLTLRGNLGFSLGAEDLPSSLQARHHNPVTAFNKRAEKVRKTGNFSRQKPNQLTFNMPTDFSGEWSMVSHGELSNDLMDTMCIPADRRPNLPIDKLTVKVTQKDDHFDITSETPERSNTYSFDVGPSFETSLVGFLPKMSVTASWEGDNLLFTAENGFKMLREIVEGQMVTTVSKGDVSFKVVFDKVYETFKPDHSAFRVSDSNQMEGKQKRKRTKKKEKKKEINQSGNEYVPGSIANFLGSNPEETSTPSGSQKRVLASFFQPSATTKQNVTLDKAGKDTPGGRVSKNKNNKTQSEEKASNDGQTSIQSEDSSPDKKLPQKGSKRRAQDDDDEPKSKRKKSKKEPMEPMDPIVLARTVFVGNLPVNITKKELKGLFKIYGAIESMRFRSMGAADPSMSKKVAAIKQELNPKKTSFNAYIVFEEEQCARAALASNGKIVNKHHMRVDIAGNNKKHDMKRSLFVGNLAFNVDDEAVRNHFEEFGTVEGVRLIRDKATGVGKGFGYVLFEDSSSVQFALKMDGTKLNGRPLRVKRAVKKEKQKQQRDHSNTRSKIAHRRSNSKSRPGSGAQGHAGPRKPPFKGKVKKRQKPGGNHKGKQKR</sequence>
<dbReference type="SUPFAM" id="SSF54928">
    <property type="entry name" value="RNA-binding domain, RBD"/>
    <property type="match status" value="2"/>
</dbReference>
<feature type="region of interest" description="Disordered" evidence="6">
    <location>
        <begin position="573"/>
        <end position="643"/>
    </location>
</feature>
<keyword evidence="3 5" id="KW-0694">RNA-binding</keyword>
<dbReference type="AlphaFoldDB" id="A0A7M7PR87"/>
<evidence type="ECO:0000256" key="3">
    <source>
        <dbReference type="ARBA" id="ARBA00022884"/>
    </source>
</evidence>
<accession>A0A7M7PR87</accession>
<evidence type="ECO:0000313" key="8">
    <source>
        <dbReference type="EnsemblMetazoa" id="XP_030854344"/>
    </source>
</evidence>
<dbReference type="InterPro" id="IPR012674">
    <property type="entry name" value="Calycin"/>
</dbReference>
<dbReference type="CDD" id="cd12395">
    <property type="entry name" value="RRM2_RBM34"/>
    <property type="match status" value="1"/>
</dbReference>
<dbReference type="EnsemblMetazoa" id="XM_030998484">
    <property type="protein sequence ID" value="XP_030854344"/>
    <property type="gene ID" value="LOC576551"/>
</dbReference>
<dbReference type="GO" id="GO:0005730">
    <property type="term" value="C:nucleolus"/>
    <property type="evidence" value="ECO:0000318"/>
    <property type="project" value="GO_Central"/>
</dbReference>
<dbReference type="Proteomes" id="UP000007110">
    <property type="component" value="Unassembled WGS sequence"/>
</dbReference>
<dbReference type="InterPro" id="IPR035979">
    <property type="entry name" value="RBD_domain_sf"/>
</dbReference>
<dbReference type="Gene3D" id="2.40.128.20">
    <property type="match status" value="1"/>
</dbReference>
<evidence type="ECO:0000259" key="7">
    <source>
        <dbReference type="PROSITE" id="PS50102"/>
    </source>
</evidence>
<dbReference type="InParanoid" id="A0A7M7PR87"/>
<dbReference type="CDD" id="cd00742">
    <property type="entry name" value="FABP"/>
    <property type="match status" value="1"/>
</dbReference>
<dbReference type="PANTHER" id="PTHR23236">
    <property type="entry name" value="EUKARYOTIC TRANSLATION INITIATION FACTOR 4B/4H"/>
    <property type="match status" value="1"/>
</dbReference>
<feature type="compositionally biased region" description="Basic and acidic residues" evidence="6">
    <location>
        <begin position="10"/>
        <end position="22"/>
    </location>
</feature>
<dbReference type="CDD" id="cd12394">
    <property type="entry name" value="RRM1_RBM34"/>
    <property type="match status" value="1"/>
</dbReference>
<evidence type="ECO:0000256" key="1">
    <source>
        <dbReference type="ARBA" id="ARBA00004604"/>
    </source>
</evidence>
<evidence type="ECO:0000256" key="5">
    <source>
        <dbReference type="PROSITE-ProRule" id="PRU00176"/>
    </source>
</evidence>
<reference evidence="9" key="1">
    <citation type="submission" date="2015-02" db="EMBL/GenBank/DDBJ databases">
        <title>Genome sequencing for Strongylocentrotus purpuratus.</title>
        <authorList>
            <person name="Murali S."/>
            <person name="Liu Y."/>
            <person name="Vee V."/>
            <person name="English A."/>
            <person name="Wang M."/>
            <person name="Skinner E."/>
            <person name="Han Y."/>
            <person name="Muzny D.M."/>
            <person name="Worley K.C."/>
            <person name="Gibbs R.A."/>
        </authorList>
    </citation>
    <scope>NUCLEOTIDE SEQUENCE</scope>
</reference>
<dbReference type="InterPro" id="IPR034221">
    <property type="entry name" value="RBM34_RRM2"/>
</dbReference>
<feature type="compositionally biased region" description="Basic residues" evidence="6">
    <location>
        <begin position="254"/>
        <end position="264"/>
    </location>
</feature>
<dbReference type="RefSeq" id="XP_030854344.1">
    <property type="nucleotide sequence ID" value="XM_030998484.1"/>
</dbReference>
<dbReference type="Gene3D" id="3.30.70.330">
    <property type="match status" value="2"/>
</dbReference>
<dbReference type="OrthoDB" id="442677at2759"/>
<reference evidence="8" key="2">
    <citation type="submission" date="2021-01" db="UniProtKB">
        <authorList>
            <consortium name="EnsemblMetazoa"/>
        </authorList>
    </citation>
    <scope>IDENTIFICATION</scope>
</reference>
<organism evidence="8 9">
    <name type="scientific">Strongylocentrotus purpuratus</name>
    <name type="common">Purple sea urchin</name>
    <dbReference type="NCBI Taxonomy" id="7668"/>
    <lineage>
        <taxon>Eukaryota</taxon>
        <taxon>Metazoa</taxon>
        <taxon>Echinodermata</taxon>
        <taxon>Eleutherozoa</taxon>
        <taxon>Echinozoa</taxon>
        <taxon>Echinoidea</taxon>
        <taxon>Euechinoidea</taxon>
        <taxon>Echinacea</taxon>
        <taxon>Camarodonta</taxon>
        <taxon>Echinidea</taxon>
        <taxon>Strongylocentrotidae</taxon>
        <taxon>Strongylocentrotus</taxon>
    </lineage>
</organism>
<protein>
    <recommendedName>
        <fullName evidence="7">RRM domain-containing protein</fullName>
    </recommendedName>
</protein>
<evidence type="ECO:0000256" key="2">
    <source>
        <dbReference type="ARBA" id="ARBA00007077"/>
    </source>
</evidence>
<evidence type="ECO:0000256" key="6">
    <source>
        <dbReference type="SAM" id="MobiDB-lite"/>
    </source>
</evidence>
<feature type="region of interest" description="Disordered" evidence="6">
    <location>
        <begin position="245"/>
        <end position="298"/>
    </location>
</feature>
<dbReference type="GO" id="GO:0003723">
    <property type="term" value="F:RNA binding"/>
    <property type="evidence" value="ECO:0000318"/>
    <property type="project" value="GO_Central"/>
</dbReference>
<comment type="similarity">
    <text evidence="2">Belongs to the RRM RBM34 family.</text>
</comment>
<dbReference type="PROSITE" id="PS50102">
    <property type="entry name" value="RRM"/>
    <property type="match status" value="2"/>
</dbReference>
<dbReference type="KEGG" id="spu:576551"/>